<organism evidence="7 8">
    <name type="scientific">Liquidambar formosana</name>
    <name type="common">Formosan gum</name>
    <dbReference type="NCBI Taxonomy" id="63359"/>
    <lineage>
        <taxon>Eukaryota</taxon>
        <taxon>Viridiplantae</taxon>
        <taxon>Streptophyta</taxon>
        <taxon>Embryophyta</taxon>
        <taxon>Tracheophyta</taxon>
        <taxon>Spermatophyta</taxon>
        <taxon>Magnoliopsida</taxon>
        <taxon>eudicotyledons</taxon>
        <taxon>Gunneridae</taxon>
        <taxon>Pentapetalae</taxon>
        <taxon>Saxifragales</taxon>
        <taxon>Altingiaceae</taxon>
        <taxon>Liquidambar</taxon>
    </lineage>
</organism>
<protein>
    <recommendedName>
        <fullName evidence="6">Large ribosomal subunit protein uL15/eL18 domain-containing protein</fullName>
    </recommendedName>
</protein>
<dbReference type="GO" id="GO:0003729">
    <property type="term" value="F:mRNA binding"/>
    <property type="evidence" value="ECO:0007669"/>
    <property type="project" value="UniProtKB-ARBA"/>
</dbReference>
<keyword evidence="3 4" id="KW-0687">Ribonucleoprotein</keyword>
<dbReference type="NCBIfam" id="TIGR01071">
    <property type="entry name" value="rplO_bact"/>
    <property type="match status" value="1"/>
</dbReference>
<dbReference type="SUPFAM" id="SSF52080">
    <property type="entry name" value="Ribosomal proteins L15p and L18e"/>
    <property type="match status" value="1"/>
</dbReference>
<dbReference type="AlphaFoldDB" id="A0AAP0RFT7"/>
<dbReference type="Gene3D" id="3.100.10.10">
    <property type="match status" value="1"/>
</dbReference>
<keyword evidence="8" id="KW-1185">Reference proteome</keyword>
<feature type="compositionally biased region" description="Gly residues" evidence="5">
    <location>
        <begin position="198"/>
        <end position="210"/>
    </location>
</feature>
<dbReference type="GO" id="GO:0006412">
    <property type="term" value="P:translation"/>
    <property type="evidence" value="ECO:0007669"/>
    <property type="project" value="InterPro"/>
</dbReference>
<dbReference type="InterPro" id="IPR030878">
    <property type="entry name" value="Ribosomal_uL15"/>
</dbReference>
<evidence type="ECO:0000256" key="3">
    <source>
        <dbReference type="ARBA" id="ARBA00023274"/>
    </source>
</evidence>
<feature type="region of interest" description="Disordered" evidence="5">
    <location>
        <begin position="176"/>
        <end position="226"/>
    </location>
</feature>
<dbReference type="HAMAP" id="MF_01341">
    <property type="entry name" value="Ribosomal_uL15"/>
    <property type="match status" value="1"/>
</dbReference>
<evidence type="ECO:0000313" key="7">
    <source>
        <dbReference type="EMBL" id="KAK9276393.1"/>
    </source>
</evidence>
<dbReference type="InterPro" id="IPR036227">
    <property type="entry name" value="Ribosomal_uL15/eL18_sf"/>
</dbReference>
<dbReference type="InterPro" id="IPR021131">
    <property type="entry name" value="Ribosomal_uL15/eL18"/>
</dbReference>
<sequence>MAHRLMLDYPKHGALSSSATKEAAAARHPFRSSSFAITDIVLQPPIRDSALAVVRHPQSCLVAAIVSLDPKPFLTAIPKRSSLVLLHLSPQAVDPHSVTLSHTVTIVSNKDLMITCTLVSDKFSGGNVSNLKANPCKLLPLKLHIQKIKEGRSLVVRNQASSSSIVASAGTSSVRFRLDNLGPQPGSRKKGKRKGRGMSAGQGGSCGFGMRGQKSRSGPGVRKGFEGGQMPLYRRIPKLRGIAGGMHAGLPKYVPVNLKDIEAAGFQEGEEVSLESLKKKGLINPSGRERKLPLKILGDGDLKVKLNVKARAFSASAKEKLEAAGCSLTVLPGRKKWLKQSVLKNLQRAEEYFAKKRAAAGADDSASS</sequence>
<gene>
    <name evidence="7" type="ORF">L1049_005926</name>
</gene>
<keyword evidence="2 4" id="KW-0689">Ribosomal protein</keyword>
<dbReference type="EMBL" id="JBBPBK010000010">
    <property type="protein sequence ID" value="KAK9276393.1"/>
    <property type="molecule type" value="Genomic_DNA"/>
</dbReference>
<evidence type="ECO:0000256" key="1">
    <source>
        <dbReference type="ARBA" id="ARBA00007320"/>
    </source>
</evidence>
<comment type="caution">
    <text evidence="7">The sequence shown here is derived from an EMBL/GenBank/DDBJ whole genome shotgun (WGS) entry which is preliminary data.</text>
</comment>
<dbReference type="GO" id="GO:0022625">
    <property type="term" value="C:cytosolic large ribosomal subunit"/>
    <property type="evidence" value="ECO:0007669"/>
    <property type="project" value="TreeGrafter"/>
</dbReference>
<dbReference type="PROSITE" id="PS00475">
    <property type="entry name" value="RIBOSOMAL_L15"/>
    <property type="match status" value="1"/>
</dbReference>
<dbReference type="Pfam" id="PF00828">
    <property type="entry name" value="Ribosomal_L27A"/>
    <property type="match status" value="1"/>
</dbReference>
<evidence type="ECO:0000313" key="8">
    <source>
        <dbReference type="Proteomes" id="UP001415857"/>
    </source>
</evidence>
<name>A0AAP0RFT7_LIQFO</name>
<dbReference type="PANTHER" id="PTHR12934">
    <property type="entry name" value="50S RIBOSOMAL PROTEIN L15"/>
    <property type="match status" value="1"/>
</dbReference>
<dbReference type="PANTHER" id="PTHR12934:SF11">
    <property type="entry name" value="LARGE RIBOSOMAL SUBUNIT PROTEIN UL15M"/>
    <property type="match status" value="1"/>
</dbReference>
<dbReference type="Proteomes" id="UP001415857">
    <property type="component" value="Unassembled WGS sequence"/>
</dbReference>
<reference evidence="7 8" key="1">
    <citation type="journal article" date="2024" name="Plant J.">
        <title>Genome sequences and population genomics reveal climatic adaptation and genomic divergence between two closely related sweetgum species.</title>
        <authorList>
            <person name="Xu W.Q."/>
            <person name="Ren C.Q."/>
            <person name="Zhang X.Y."/>
            <person name="Comes H.P."/>
            <person name="Liu X.H."/>
            <person name="Li Y.G."/>
            <person name="Kettle C.J."/>
            <person name="Jalonen R."/>
            <person name="Gaisberger H."/>
            <person name="Ma Y.Z."/>
            <person name="Qiu Y.X."/>
        </authorList>
    </citation>
    <scope>NUCLEOTIDE SEQUENCE [LARGE SCALE GENOMIC DNA]</scope>
    <source>
        <strain evidence="7">Hangzhou</strain>
    </source>
</reference>
<comment type="similarity">
    <text evidence="1 4">Belongs to the universal ribosomal protein uL15 family.</text>
</comment>
<feature type="compositionally biased region" description="Basic residues" evidence="5">
    <location>
        <begin position="187"/>
        <end position="196"/>
    </location>
</feature>
<dbReference type="GO" id="GO:0003735">
    <property type="term" value="F:structural constituent of ribosome"/>
    <property type="evidence" value="ECO:0007669"/>
    <property type="project" value="InterPro"/>
</dbReference>
<evidence type="ECO:0000256" key="5">
    <source>
        <dbReference type="SAM" id="MobiDB-lite"/>
    </source>
</evidence>
<feature type="domain" description="Large ribosomal subunit protein uL15/eL18" evidence="6">
    <location>
        <begin position="255"/>
        <end position="328"/>
    </location>
</feature>
<proteinExistence type="inferred from homology"/>
<accession>A0AAP0RFT7</accession>
<dbReference type="InterPro" id="IPR001196">
    <property type="entry name" value="Ribosomal_uL15_CS"/>
</dbReference>
<evidence type="ECO:0000256" key="4">
    <source>
        <dbReference type="RuleBase" id="RU003888"/>
    </source>
</evidence>
<evidence type="ECO:0000256" key="2">
    <source>
        <dbReference type="ARBA" id="ARBA00022980"/>
    </source>
</evidence>
<evidence type="ECO:0000259" key="6">
    <source>
        <dbReference type="Pfam" id="PF00828"/>
    </source>
</evidence>
<dbReference type="InterPro" id="IPR005749">
    <property type="entry name" value="Ribosomal_uL15_bac-type"/>
</dbReference>